<proteinExistence type="predicted"/>
<gene>
    <name evidence="1" type="ORF">C1631_007280</name>
</gene>
<evidence type="ECO:0000313" key="1">
    <source>
        <dbReference type="EMBL" id="PWN69815.1"/>
    </source>
</evidence>
<organism evidence="1 2">
    <name type="scientific">Chryseobacterium phosphatilyticum</name>
    <dbReference type="NCBI Taxonomy" id="475075"/>
    <lineage>
        <taxon>Bacteria</taxon>
        <taxon>Pseudomonadati</taxon>
        <taxon>Bacteroidota</taxon>
        <taxon>Flavobacteriia</taxon>
        <taxon>Flavobacteriales</taxon>
        <taxon>Weeksellaceae</taxon>
        <taxon>Chryseobacterium group</taxon>
        <taxon>Chryseobacterium</taxon>
    </lineage>
</organism>
<evidence type="ECO:0000313" key="2">
    <source>
        <dbReference type="Proteomes" id="UP000236594"/>
    </source>
</evidence>
<keyword evidence="2" id="KW-1185">Reference proteome</keyword>
<dbReference type="EMBL" id="PPED02000002">
    <property type="protein sequence ID" value="PWN69815.1"/>
    <property type="molecule type" value="Genomic_DNA"/>
</dbReference>
<dbReference type="Proteomes" id="UP000236594">
    <property type="component" value="Unassembled WGS sequence"/>
</dbReference>
<sequence length="52" mass="5907">MDINPRNNSVHFYCNITGWICNRFDRGIIQPKGSIGSTCNNRIPSFSRSCKS</sequence>
<comment type="caution">
    <text evidence="1">The sequence shown here is derived from an EMBL/GenBank/DDBJ whole genome shotgun (WGS) entry which is preliminary data.</text>
</comment>
<protein>
    <submittedName>
        <fullName evidence="1">Uncharacterized protein</fullName>
    </submittedName>
</protein>
<name>A0A316X7S6_9FLAO</name>
<reference evidence="1 2" key="1">
    <citation type="submission" date="2018-04" db="EMBL/GenBank/DDBJ databases">
        <title>Draft Genome Sequence of Phosphate-Solubilizing Chryseobacterium sp. ISE14 that is a Biocontrol and Plant Growth-Promoting Rhizobacterium Isolated from Cucumber.</title>
        <authorList>
            <person name="Jeong J.-J."/>
            <person name="Sang M.K."/>
            <person name="Choi I.-G."/>
            <person name="Kim K.D."/>
        </authorList>
    </citation>
    <scope>NUCLEOTIDE SEQUENCE [LARGE SCALE GENOMIC DNA]</scope>
    <source>
        <strain evidence="1 2">ISE14</strain>
    </source>
</reference>
<accession>A0A316X7S6</accession>
<dbReference type="AlphaFoldDB" id="A0A316X7S6"/>